<dbReference type="Proteomes" id="UP000184488">
    <property type="component" value="Unassembled WGS sequence"/>
</dbReference>
<dbReference type="EMBL" id="FQZI01000003">
    <property type="protein sequence ID" value="SHI91297.1"/>
    <property type="molecule type" value="Genomic_DNA"/>
</dbReference>
<evidence type="ECO:0000313" key="1">
    <source>
        <dbReference type="EMBL" id="SHI91297.1"/>
    </source>
</evidence>
<accession>A0A1M6F0T6</accession>
<protein>
    <submittedName>
        <fullName evidence="1">Uncharacterized protein</fullName>
    </submittedName>
</protein>
<keyword evidence="2" id="KW-1185">Reference proteome</keyword>
<dbReference type="AlphaFoldDB" id="A0A1M6F0T6"/>
<gene>
    <name evidence="1" type="ORF">SAMN05444363_2073</name>
</gene>
<reference evidence="2" key="1">
    <citation type="submission" date="2016-11" db="EMBL/GenBank/DDBJ databases">
        <authorList>
            <person name="Varghese N."/>
            <person name="Submissions S."/>
        </authorList>
    </citation>
    <scope>NUCLEOTIDE SEQUENCE [LARGE SCALE GENOMIC DNA]</scope>
    <source>
        <strain evidence="2">DSM 18829</strain>
    </source>
</reference>
<evidence type="ECO:0000313" key="2">
    <source>
        <dbReference type="Proteomes" id="UP000184488"/>
    </source>
</evidence>
<organism evidence="1 2">
    <name type="scientific">Flavobacterium terrae</name>
    <dbReference type="NCBI Taxonomy" id="415425"/>
    <lineage>
        <taxon>Bacteria</taxon>
        <taxon>Pseudomonadati</taxon>
        <taxon>Bacteroidota</taxon>
        <taxon>Flavobacteriia</taxon>
        <taxon>Flavobacteriales</taxon>
        <taxon>Flavobacteriaceae</taxon>
        <taxon>Flavobacterium</taxon>
    </lineage>
</organism>
<dbReference type="STRING" id="415425.SAMN05444363_2073"/>
<sequence>MLCDSSTLRYIALPNSENRKVILVPVDCGDFNYRFYLATIFENKLLGKLYVEGEWHESGDDSYKEITSFSIDEDYVITVTKKSLENGKNTATESIKYSIDFDGNFVKQ</sequence>
<name>A0A1M6F0T6_9FLAO</name>
<proteinExistence type="predicted"/>